<feature type="transmembrane region" description="Helical" evidence="2">
    <location>
        <begin position="106"/>
        <end position="127"/>
    </location>
</feature>
<evidence type="ECO:0000256" key="1">
    <source>
        <dbReference type="SAM" id="MobiDB-lite"/>
    </source>
</evidence>
<name>A0AB34JIP1_PRYPA</name>
<proteinExistence type="predicted"/>
<reference evidence="3 4" key="1">
    <citation type="journal article" date="2024" name="Science">
        <title>Giant polyketide synthase enzymes in the biosynthesis of giant marine polyether toxins.</title>
        <authorList>
            <person name="Fallon T.R."/>
            <person name="Shende V.V."/>
            <person name="Wierzbicki I.H."/>
            <person name="Pendleton A.L."/>
            <person name="Watervoot N.F."/>
            <person name="Auber R.P."/>
            <person name="Gonzalez D.J."/>
            <person name="Wisecaver J.H."/>
            <person name="Moore B.S."/>
        </authorList>
    </citation>
    <scope>NUCLEOTIDE SEQUENCE [LARGE SCALE GENOMIC DNA]</scope>
    <source>
        <strain evidence="3 4">12B1</strain>
    </source>
</reference>
<dbReference type="AlphaFoldDB" id="A0AB34JIP1"/>
<accession>A0AB34JIP1</accession>
<organism evidence="3 4">
    <name type="scientific">Prymnesium parvum</name>
    <name type="common">Toxic golden alga</name>
    <dbReference type="NCBI Taxonomy" id="97485"/>
    <lineage>
        <taxon>Eukaryota</taxon>
        <taxon>Haptista</taxon>
        <taxon>Haptophyta</taxon>
        <taxon>Prymnesiophyceae</taxon>
        <taxon>Prymnesiales</taxon>
        <taxon>Prymnesiaceae</taxon>
        <taxon>Prymnesium</taxon>
    </lineage>
</organism>
<feature type="transmembrane region" description="Helical" evidence="2">
    <location>
        <begin position="74"/>
        <end position="99"/>
    </location>
</feature>
<dbReference type="EMBL" id="JBGBPQ010000008">
    <property type="protein sequence ID" value="KAL1520539.1"/>
    <property type="molecule type" value="Genomic_DNA"/>
</dbReference>
<keyword evidence="2" id="KW-0812">Transmembrane</keyword>
<feature type="region of interest" description="Disordered" evidence="1">
    <location>
        <begin position="246"/>
        <end position="275"/>
    </location>
</feature>
<feature type="transmembrane region" description="Helical" evidence="2">
    <location>
        <begin position="133"/>
        <end position="153"/>
    </location>
</feature>
<keyword evidence="4" id="KW-1185">Reference proteome</keyword>
<evidence type="ECO:0008006" key="5">
    <source>
        <dbReference type="Google" id="ProtNLM"/>
    </source>
</evidence>
<evidence type="ECO:0000313" key="3">
    <source>
        <dbReference type="EMBL" id="KAL1520539.1"/>
    </source>
</evidence>
<feature type="transmembrane region" description="Helical" evidence="2">
    <location>
        <begin position="186"/>
        <end position="208"/>
    </location>
</feature>
<keyword evidence="2" id="KW-0472">Membrane</keyword>
<protein>
    <recommendedName>
        <fullName evidence="5">Transmembrane protein</fullName>
    </recommendedName>
</protein>
<evidence type="ECO:0000313" key="4">
    <source>
        <dbReference type="Proteomes" id="UP001515480"/>
    </source>
</evidence>
<sequence>MSVYVDDCWITDTAGARCDDELAVLSKAFALTITDAPDLFLGMNVRQHSPARLTLSSEAYVQKLCTKYSNQEQVAWLLVAVAVLAALLVAVVALLVAVAELLVAELLVAVGVAVAALLVAVVVAVLAVAVAQLLVASVVVSVAVAVAALLVAVAAAVAVAALLVAVAAAVRLLVALFLVGEDGSSGGLVGLLVVGSLLLALLLGYQLYKLTRRWTNRARSAKVLDAIEMEFVNDMEMDEELLRNTASSSSEAARQRDIAADWTSIDPTGAEARAR</sequence>
<dbReference type="Proteomes" id="UP001515480">
    <property type="component" value="Unassembled WGS sequence"/>
</dbReference>
<comment type="caution">
    <text evidence="3">The sequence shown here is derived from an EMBL/GenBank/DDBJ whole genome shotgun (WGS) entry which is preliminary data.</text>
</comment>
<keyword evidence="2" id="KW-1133">Transmembrane helix</keyword>
<evidence type="ECO:0000256" key="2">
    <source>
        <dbReference type="SAM" id="Phobius"/>
    </source>
</evidence>
<gene>
    <name evidence="3" type="ORF">AB1Y20_022115</name>
</gene>